<dbReference type="GO" id="GO:0000271">
    <property type="term" value="P:polysaccharide biosynthetic process"/>
    <property type="evidence" value="ECO:0007669"/>
    <property type="project" value="TreeGrafter"/>
</dbReference>
<dbReference type="PANTHER" id="PTHR30244">
    <property type="entry name" value="TRANSAMINASE"/>
    <property type="match status" value="1"/>
</dbReference>
<keyword evidence="7" id="KW-1185">Reference proteome</keyword>
<dbReference type="GO" id="GO:0008483">
    <property type="term" value="F:transaminase activity"/>
    <property type="evidence" value="ECO:0007669"/>
    <property type="project" value="TreeGrafter"/>
</dbReference>
<dbReference type="PANTHER" id="PTHR30244:SF36">
    <property type="entry name" value="3-OXO-GLUCOSE-6-PHOSPHATE:GLUTAMATE AMINOTRANSFERASE"/>
    <property type="match status" value="1"/>
</dbReference>
<dbReference type="Gene3D" id="3.40.640.10">
    <property type="entry name" value="Type I PLP-dependent aspartate aminotransferase-like (Major domain)"/>
    <property type="match status" value="1"/>
</dbReference>
<dbReference type="InterPro" id="IPR000653">
    <property type="entry name" value="DegT/StrS_aminotransferase"/>
</dbReference>
<dbReference type="RefSeq" id="WP_103983648.1">
    <property type="nucleotide sequence ID" value="NZ_FNVS01000011.1"/>
</dbReference>
<reference evidence="6 7" key="1">
    <citation type="submission" date="2016-10" db="EMBL/GenBank/DDBJ databases">
        <authorList>
            <person name="Varghese N."/>
            <person name="Submissions S."/>
        </authorList>
    </citation>
    <scope>NUCLEOTIDE SEQUENCE [LARGE SCALE GENOMIC DNA]</scope>
    <source>
        <strain evidence="6 7">DSM 29073</strain>
    </source>
</reference>
<accession>A0A8G2F347</accession>
<evidence type="ECO:0000256" key="1">
    <source>
        <dbReference type="ARBA" id="ARBA00022898"/>
    </source>
</evidence>
<sequence length="379" mass="42321">MEGKNIPMVDLRSQYHRLKGEIDEAILTVNESTAFINGPQVKEFATHLEEYLEIPFVIPCGNGTDALQIALMALGLRPGDEVIVPAFNYVAAVETVTLLGLVPVLVDVDPWTFNINPWQIEQCISRRTRAIIAVHLFGQACDMGIILGIAKSYHLYVIEDNAQSLGTGYICEDGTVKKAGTLGHVGTTSFFPSKPLGCYGDGGALMTSDRRLADRIRMIASHGQTEKYHHKLVGCNSRLDTIQAAILDVKLKYLDEFNDNRIKLAVRYDEMLSSCKHIEVPQKSTFSQHIFHQYTLVVKDGKRDSLQQYLKEKGVASTVYYPIPLQDQEAFKDTAFIPYKIKVAGDLSKSVLSIPIYSEMTVETQDYIIKTILEADQKI</sequence>
<dbReference type="CDD" id="cd00616">
    <property type="entry name" value="AHBA_syn"/>
    <property type="match status" value="1"/>
</dbReference>
<dbReference type="AlphaFoldDB" id="A0A8G2F347"/>
<proteinExistence type="inferred from homology"/>
<dbReference type="Pfam" id="PF01041">
    <property type="entry name" value="DegT_DnrJ_EryC1"/>
    <property type="match status" value="1"/>
</dbReference>
<organism evidence="6 7">
    <name type="scientific">Parabacteroides chinchillae</name>
    <dbReference type="NCBI Taxonomy" id="871327"/>
    <lineage>
        <taxon>Bacteria</taxon>
        <taxon>Pseudomonadati</taxon>
        <taxon>Bacteroidota</taxon>
        <taxon>Bacteroidia</taxon>
        <taxon>Bacteroidales</taxon>
        <taxon>Tannerellaceae</taxon>
        <taxon>Parabacteroides</taxon>
    </lineage>
</organism>
<keyword evidence="1 4" id="KW-0663">Pyridoxal phosphate</keyword>
<evidence type="ECO:0000256" key="4">
    <source>
        <dbReference type="PIRSR" id="PIRSR000390-2"/>
    </source>
</evidence>
<comment type="similarity">
    <text evidence="2 5">Belongs to the DegT/DnrJ/EryC1 family.</text>
</comment>
<name>A0A8G2F347_9BACT</name>
<dbReference type="Proteomes" id="UP000236725">
    <property type="component" value="Unassembled WGS sequence"/>
</dbReference>
<feature type="active site" description="Proton acceptor" evidence="3">
    <location>
        <position position="194"/>
    </location>
</feature>
<evidence type="ECO:0000256" key="3">
    <source>
        <dbReference type="PIRSR" id="PIRSR000390-1"/>
    </source>
</evidence>
<dbReference type="Gene3D" id="3.90.1150.10">
    <property type="entry name" value="Aspartate Aminotransferase, domain 1"/>
    <property type="match status" value="1"/>
</dbReference>
<dbReference type="PIRSF" id="PIRSF000390">
    <property type="entry name" value="PLP_StrS"/>
    <property type="match status" value="1"/>
</dbReference>
<dbReference type="InterPro" id="IPR015421">
    <property type="entry name" value="PyrdxlP-dep_Trfase_major"/>
</dbReference>
<evidence type="ECO:0000313" key="7">
    <source>
        <dbReference type="Proteomes" id="UP000236725"/>
    </source>
</evidence>
<dbReference type="EMBL" id="FNVS01000011">
    <property type="protein sequence ID" value="SEF99165.1"/>
    <property type="molecule type" value="Genomic_DNA"/>
</dbReference>
<evidence type="ECO:0000256" key="2">
    <source>
        <dbReference type="ARBA" id="ARBA00037999"/>
    </source>
</evidence>
<dbReference type="InterPro" id="IPR015424">
    <property type="entry name" value="PyrdxlP-dep_Trfase"/>
</dbReference>
<dbReference type="GO" id="GO:0030170">
    <property type="term" value="F:pyridoxal phosphate binding"/>
    <property type="evidence" value="ECO:0007669"/>
    <property type="project" value="TreeGrafter"/>
</dbReference>
<feature type="modified residue" description="N6-(pyridoxal phosphate)lysine" evidence="4">
    <location>
        <position position="194"/>
    </location>
</feature>
<gene>
    <name evidence="6" type="ORF">SAMN05444001_11168</name>
</gene>
<evidence type="ECO:0000256" key="5">
    <source>
        <dbReference type="RuleBase" id="RU004508"/>
    </source>
</evidence>
<dbReference type="SUPFAM" id="SSF53383">
    <property type="entry name" value="PLP-dependent transferases"/>
    <property type="match status" value="1"/>
</dbReference>
<evidence type="ECO:0000313" key="6">
    <source>
        <dbReference type="EMBL" id="SEF99165.1"/>
    </source>
</evidence>
<dbReference type="InterPro" id="IPR015422">
    <property type="entry name" value="PyrdxlP-dep_Trfase_small"/>
</dbReference>
<comment type="caution">
    <text evidence="6">The sequence shown here is derived from an EMBL/GenBank/DDBJ whole genome shotgun (WGS) entry which is preliminary data.</text>
</comment>
<protein>
    <submittedName>
        <fullName evidence="6">dTDP-4-amino-4,6-dideoxygalactose transaminase</fullName>
    </submittedName>
</protein>